<keyword evidence="5 7" id="KW-0472">Membrane</keyword>
<keyword evidence="3 7" id="KW-0812">Transmembrane</keyword>
<comment type="similarity">
    <text evidence="7">Belongs to the DHHC palmitoyltransferase family.</text>
</comment>
<evidence type="ECO:0000256" key="4">
    <source>
        <dbReference type="ARBA" id="ARBA00022989"/>
    </source>
</evidence>
<keyword evidence="11" id="KW-1185">Reference proteome</keyword>
<feature type="transmembrane region" description="Helical" evidence="7">
    <location>
        <begin position="9"/>
        <end position="29"/>
    </location>
</feature>
<evidence type="ECO:0000256" key="2">
    <source>
        <dbReference type="ARBA" id="ARBA00022679"/>
    </source>
</evidence>
<organism evidence="10 11">
    <name type="scientific">Helobdella robusta</name>
    <name type="common">Californian leech</name>
    <dbReference type="NCBI Taxonomy" id="6412"/>
    <lineage>
        <taxon>Eukaryota</taxon>
        <taxon>Metazoa</taxon>
        <taxon>Spiralia</taxon>
        <taxon>Lophotrochozoa</taxon>
        <taxon>Annelida</taxon>
        <taxon>Clitellata</taxon>
        <taxon>Hirudinea</taxon>
        <taxon>Rhynchobdellida</taxon>
        <taxon>Glossiphoniidae</taxon>
        <taxon>Helobdella</taxon>
    </lineage>
</organism>
<dbReference type="EnsemblMetazoa" id="HelroT112561">
    <property type="protein sequence ID" value="HelroP112561"/>
    <property type="gene ID" value="HelroG112561"/>
</dbReference>
<comment type="catalytic activity">
    <reaction evidence="7">
        <text>L-cysteinyl-[protein] + hexadecanoyl-CoA = S-hexadecanoyl-L-cysteinyl-[protein] + CoA</text>
        <dbReference type="Rhea" id="RHEA:36683"/>
        <dbReference type="Rhea" id="RHEA-COMP:10131"/>
        <dbReference type="Rhea" id="RHEA-COMP:11032"/>
        <dbReference type="ChEBI" id="CHEBI:29950"/>
        <dbReference type="ChEBI" id="CHEBI:57287"/>
        <dbReference type="ChEBI" id="CHEBI:57379"/>
        <dbReference type="ChEBI" id="CHEBI:74151"/>
        <dbReference type="EC" id="2.3.1.225"/>
    </reaction>
</comment>
<dbReference type="CTD" id="20195359"/>
<dbReference type="AlphaFoldDB" id="T1EFK7"/>
<feature type="transmembrane region" description="Helical" evidence="7">
    <location>
        <begin position="41"/>
        <end position="59"/>
    </location>
</feature>
<dbReference type="EMBL" id="AMQM01004948">
    <property type="status" value="NOT_ANNOTATED_CDS"/>
    <property type="molecule type" value="Genomic_DNA"/>
</dbReference>
<dbReference type="GO" id="GO:0005794">
    <property type="term" value="C:Golgi apparatus"/>
    <property type="evidence" value="ECO:0000318"/>
    <property type="project" value="GO_Central"/>
</dbReference>
<protein>
    <recommendedName>
        <fullName evidence="7">Palmitoyltransferase</fullName>
        <ecNumber evidence="7">2.3.1.225</ecNumber>
    </recommendedName>
</protein>
<reference evidence="10" key="3">
    <citation type="submission" date="2015-06" db="UniProtKB">
        <authorList>
            <consortium name="EnsemblMetazoa"/>
        </authorList>
    </citation>
    <scope>IDENTIFICATION</scope>
</reference>
<dbReference type="FunCoup" id="T1EFK7">
    <property type="interactions" value="217"/>
</dbReference>
<dbReference type="InParanoid" id="T1EFK7"/>
<dbReference type="GO" id="GO:0005783">
    <property type="term" value="C:endoplasmic reticulum"/>
    <property type="evidence" value="ECO:0000318"/>
    <property type="project" value="GO_Central"/>
</dbReference>
<dbReference type="EC" id="2.3.1.225" evidence="7"/>
<dbReference type="EMBL" id="KB096743">
    <property type="protein sequence ID" value="ESO01571.1"/>
    <property type="molecule type" value="Genomic_DNA"/>
</dbReference>
<evidence type="ECO:0000256" key="5">
    <source>
        <dbReference type="ARBA" id="ARBA00023136"/>
    </source>
</evidence>
<dbReference type="OrthoDB" id="331948at2759"/>
<proteinExistence type="inferred from homology"/>
<dbReference type="STRING" id="6412.T1EFK7"/>
<keyword evidence="6 7" id="KW-0012">Acyltransferase</keyword>
<feature type="transmembrane region" description="Helical" evidence="7">
    <location>
        <begin position="145"/>
        <end position="167"/>
    </location>
</feature>
<accession>T1EFK7</accession>
<comment type="domain">
    <text evidence="7">The DHHC domain is required for palmitoyltransferase activity.</text>
</comment>
<dbReference type="PANTHER" id="PTHR12246">
    <property type="entry name" value="PALMITOYLTRANSFERASE ZDHHC16"/>
    <property type="match status" value="1"/>
</dbReference>
<dbReference type="RefSeq" id="XP_009020225.1">
    <property type="nucleotide sequence ID" value="XM_009021977.1"/>
</dbReference>
<keyword evidence="2 7" id="KW-0808">Transferase</keyword>
<dbReference type="PROSITE" id="PS50216">
    <property type="entry name" value="DHHC"/>
    <property type="match status" value="1"/>
</dbReference>
<dbReference type="InterPro" id="IPR001594">
    <property type="entry name" value="Palmitoyltrfase_DHHC"/>
</dbReference>
<reference evidence="11" key="1">
    <citation type="submission" date="2012-12" db="EMBL/GenBank/DDBJ databases">
        <authorList>
            <person name="Hellsten U."/>
            <person name="Grimwood J."/>
            <person name="Chapman J.A."/>
            <person name="Shapiro H."/>
            <person name="Aerts A."/>
            <person name="Otillar R.P."/>
            <person name="Terry A.Y."/>
            <person name="Boore J.L."/>
            <person name="Simakov O."/>
            <person name="Marletaz F."/>
            <person name="Cho S.-J."/>
            <person name="Edsinger-Gonzales E."/>
            <person name="Havlak P."/>
            <person name="Kuo D.-H."/>
            <person name="Larsson T."/>
            <person name="Lv J."/>
            <person name="Arendt D."/>
            <person name="Savage R."/>
            <person name="Osoegawa K."/>
            <person name="de Jong P."/>
            <person name="Lindberg D.R."/>
            <person name="Seaver E.C."/>
            <person name="Weisblat D.A."/>
            <person name="Putnam N.H."/>
            <person name="Grigoriev I.V."/>
            <person name="Rokhsar D.S."/>
        </authorList>
    </citation>
    <scope>NUCLEOTIDE SEQUENCE</scope>
</reference>
<reference evidence="9 11" key="2">
    <citation type="journal article" date="2013" name="Nature">
        <title>Insights into bilaterian evolution from three spiralian genomes.</title>
        <authorList>
            <person name="Simakov O."/>
            <person name="Marletaz F."/>
            <person name="Cho S.J."/>
            <person name="Edsinger-Gonzales E."/>
            <person name="Havlak P."/>
            <person name="Hellsten U."/>
            <person name="Kuo D.H."/>
            <person name="Larsson T."/>
            <person name="Lv J."/>
            <person name="Arendt D."/>
            <person name="Savage R."/>
            <person name="Osoegawa K."/>
            <person name="de Jong P."/>
            <person name="Grimwood J."/>
            <person name="Chapman J.A."/>
            <person name="Shapiro H."/>
            <person name="Aerts A."/>
            <person name="Otillar R.P."/>
            <person name="Terry A.Y."/>
            <person name="Boore J.L."/>
            <person name="Grigoriev I.V."/>
            <person name="Lindberg D.R."/>
            <person name="Seaver E.C."/>
            <person name="Weisblat D.A."/>
            <person name="Putnam N.H."/>
            <person name="Rokhsar D.S."/>
        </authorList>
    </citation>
    <scope>NUCLEOTIDE SEQUENCE</scope>
</reference>
<feature type="transmembrane region" description="Helical" evidence="7">
    <location>
        <begin position="182"/>
        <end position="202"/>
    </location>
</feature>
<evidence type="ECO:0000259" key="8">
    <source>
        <dbReference type="Pfam" id="PF01529"/>
    </source>
</evidence>
<evidence type="ECO:0000256" key="1">
    <source>
        <dbReference type="ARBA" id="ARBA00004141"/>
    </source>
</evidence>
<name>T1EFK7_HELRO</name>
<dbReference type="eggNOG" id="KOG1311">
    <property type="taxonomic scope" value="Eukaryota"/>
</dbReference>
<evidence type="ECO:0000313" key="9">
    <source>
        <dbReference type="EMBL" id="ESO01571.1"/>
    </source>
</evidence>
<dbReference type="Proteomes" id="UP000015101">
    <property type="component" value="Unassembled WGS sequence"/>
</dbReference>
<keyword evidence="4 7" id="KW-1133">Transmembrane helix</keyword>
<evidence type="ECO:0000256" key="3">
    <source>
        <dbReference type="ARBA" id="ARBA00022692"/>
    </source>
</evidence>
<evidence type="ECO:0000256" key="7">
    <source>
        <dbReference type="RuleBase" id="RU079119"/>
    </source>
</evidence>
<dbReference type="OMA" id="WVYHDEY"/>
<evidence type="ECO:0000313" key="10">
    <source>
        <dbReference type="EnsemblMetazoa" id="HelroP112561"/>
    </source>
</evidence>
<sequence>MVVFHGDPCGIICLIIVYTAVFYADYVVVRHIVMPTMSDSLLGAGNVIIFNIIIFFIIISHIRSVFSDPGTVPIPKTGIDFSDHHAGQRLTRDNGWTVCMKCETYRPPRAHHCRVCRRCIKRMDHHCPWINNCVGELNQKFFIQFLFYVGIACFYSVSLVVASWMIGPVDKLAEAGLHQTRIIHSSILVIECILFGLFVVAIGCDQLQAILNDETAVEYVKRQGKHHRGYVNKWSLLAEVFGDGSPMLWLCPFTASSSSSSPSTVEEFII</sequence>
<dbReference type="HOGENOM" id="CLU_048061_0_0_1"/>
<comment type="subcellular location">
    <subcellularLocation>
        <location evidence="1">Membrane</location>
        <topology evidence="1">Multi-pass membrane protein</topology>
    </subcellularLocation>
</comment>
<dbReference type="GO" id="GO:0016020">
    <property type="term" value="C:membrane"/>
    <property type="evidence" value="ECO:0007669"/>
    <property type="project" value="UniProtKB-SubCell"/>
</dbReference>
<feature type="domain" description="Palmitoyltransferase DHHC" evidence="8">
    <location>
        <begin position="96"/>
        <end position="222"/>
    </location>
</feature>
<gene>
    <name evidence="10" type="primary">20195359</name>
    <name evidence="9" type="ORF">HELRODRAFT_112561</name>
</gene>
<dbReference type="GeneID" id="20195359"/>
<dbReference type="InterPro" id="IPR039859">
    <property type="entry name" value="PFA4/ZDH16/20/ERF2-like"/>
</dbReference>
<dbReference type="GO" id="GO:0019706">
    <property type="term" value="F:protein-cysteine S-palmitoyltransferase activity"/>
    <property type="evidence" value="ECO:0000318"/>
    <property type="project" value="GO_Central"/>
</dbReference>
<evidence type="ECO:0000313" key="11">
    <source>
        <dbReference type="Proteomes" id="UP000015101"/>
    </source>
</evidence>
<dbReference type="GO" id="GO:0006612">
    <property type="term" value="P:protein targeting to membrane"/>
    <property type="evidence" value="ECO:0000318"/>
    <property type="project" value="GO_Central"/>
</dbReference>
<evidence type="ECO:0000256" key="6">
    <source>
        <dbReference type="ARBA" id="ARBA00023315"/>
    </source>
</evidence>
<dbReference type="KEGG" id="hro:HELRODRAFT_112561"/>
<dbReference type="Pfam" id="PF01529">
    <property type="entry name" value="DHHC"/>
    <property type="match status" value="1"/>
</dbReference>